<comment type="caution">
    <text evidence="1">The sequence shown here is derived from an EMBL/GenBank/DDBJ whole genome shotgun (WGS) entry which is preliminary data.</text>
</comment>
<name>A0A2K2EWX3_9CLOT</name>
<dbReference type="AlphaFoldDB" id="A0A2K2EWX3"/>
<gene>
    <name evidence="1" type="ORF">CDQ84_13925</name>
</gene>
<accession>A0A2K2EWX3</accession>
<protein>
    <submittedName>
        <fullName evidence="1">Uncharacterized protein</fullName>
    </submittedName>
</protein>
<dbReference type="EMBL" id="NIOJ01000040">
    <property type="protein sequence ID" value="PNT97138.1"/>
    <property type="molecule type" value="Genomic_DNA"/>
</dbReference>
<evidence type="ECO:0000313" key="2">
    <source>
        <dbReference type="Proteomes" id="UP000236151"/>
    </source>
</evidence>
<reference evidence="1 2" key="1">
    <citation type="submission" date="2017-06" db="EMBL/GenBank/DDBJ databases">
        <title>Investigating the central metabolism of Clostridium thermosuccinogenes.</title>
        <authorList>
            <person name="Koendjbiharie J.G."/>
            <person name="van Kranenburg R."/>
        </authorList>
    </citation>
    <scope>NUCLEOTIDE SEQUENCE [LARGE SCALE GENOMIC DNA]</scope>
    <source>
        <strain evidence="1 2">DSM 5806</strain>
    </source>
</reference>
<proteinExistence type="predicted"/>
<organism evidence="1 2">
    <name type="scientific">Clostridium thermosuccinogenes</name>
    <dbReference type="NCBI Taxonomy" id="84032"/>
    <lineage>
        <taxon>Bacteria</taxon>
        <taxon>Bacillati</taxon>
        <taxon>Bacillota</taxon>
        <taxon>Clostridia</taxon>
        <taxon>Eubacteriales</taxon>
        <taxon>Clostridiaceae</taxon>
        <taxon>Clostridium</taxon>
    </lineage>
</organism>
<dbReference type="KEGG" id="cthd:CDO33_18850"/>
<dbReference type="OrthoDB" id="1678992at2"/>
<evidence type="ECO:0000313" key="1">
    <source>
        <dbReference type="EMBL" id="PNT97138.1"/>
    </source>
</evidence>
<dbReference type="Proteomes" id="UP000236151">
    <property type="component" value="Unassembled WGS sequence"/>
</dbReference>
<sequence>MLIDTNITIAYKCYFCGTYEFFNISVFELPDKRELKLKCRCGKCSAVILKDSPKKYALRVGCIACGREHTYNVSRREMVSKSIEVFNCPITGIQQCFVGNDHEVRKKVDGVEEELDELVDMLGYESYFKNTQVAFDSLNKIHDIAEKGNLYCTCGNRDIELFLFTEKILLKCSICGRSIEIGTGSNEDLKKLLSSNQILLGCEESKA</sequence>
<keyword evidence="2" id="KW-1185">Reference proteome</keyword>
<dbReference type="RefSeq" id="WP_103082345.1">
    <property type="nucleotide sequence ID" value="NZ_CP021850.1"/>
</dbReference>